<feature type="compositionally biased region" description="Polar residues" evidence="1">
    <location>
        <begin position="1185"/>
        <end position="1196"/>
    </location>
</feature>
<organism evidence="2 3">
    <name type="scientific">Trichobilharzia regenti</name>
    <name type="common">Nasal bird schistosome</name>
    <dbReference type="NCBI Taxonomy" id="157069"/>
    <lineage>
        <taxon>Eukaryota</taxon>
        <taxon>Metazoa</taxon>
        <taxon>Spiralia</taxon>
        <taxon>Lophotrochozoa</taxon>
        <taxon>Platyhelminthes</taxon>
        <taxon>Trematoda</taxon>
        <taxon>Digenea</taxon>
        <taxon>Strigeidida</taxon>
        <taxon>Schistosomatoidea</taxon>
        <taxon>Schistosomatidae</taxon>
        <taxon>Trichobilharzia</taxon>
    </lineage>
</organism>
<feature type="compositionally biased region" description="Polar residues" evidence="1">
    <location>
        <begin position="1735"/>
        <end position="1750"/>
    </location>
</feature>
<feature type="compositionally biased region" description="Polar residues" evidence="1">
    <location>
        <begin position="1424"/>
        <end position="1433"/>
    </location>
</feature>
<feature type="region of interest" description="Disordered" evidence="1">
    <location>
        <begin position="1156"/>
        <end position="1204"/>
    </location>
</feature>
<evidence type="ECO:0000313" key="3">
    <source>
        <dbReference type="WBParaSite" id="TREG1_59130.1"/>
    </source>
</evidence>
<dbReference type="WBParaSite" id="TREG1_59130.1">
    <property type="protein sequence ID" value="TREG1_59130.1"/>
    <property type="gene ID" value="TREG1_59130"/>
</dbReference>
<feature type="compositionally biased region" description="Low complexity" evidence="1">
    <location>
        <begin position="1765"/>
        <end position="1776"/>
    </location>
</feature>
<feature type="compositionally biased region" description="Low complexity" evidence="1">
    <location>
        <begin position="1377"/>
        <end position="1387"/>
    </location>
</feature>
<feature type="compositionally biased region" description="Polar residues" evidence="1">
    <location>
        <begin position="853"/>
        <end position="864"/>
    </location>
</feature>
<feature type="region of interest" description="Disordered" evidence="1">
    <location>
        <begin position="1408"/>
        <end position="1487"/>
    </location>
</feature>
<dbReference type="InterPro" id="IPR011989">
    <property type="entry name" value="ARM-like"/>
</dbReference>
<dbReference type="GO" id="GO:0008017">
    <property type="term" value="F:microtubule binding"/>
    <property type="evidence" value="ECO:0007669"/>
    <property type="project" value="TreeGrafter"/>
</dbReference>
<feature type="compositionally biased region" description="Polar residues" evidence="1">
    <location>
        <begin position="946"/>
        <end position="957"/>
    </location>
</feature>
<evidence type="ECO:0000313" key="2">
    <source>
        <dbReference type="Proteomes" id="UP000050795"/>
    </source>
</evidence>
<feature type="region of interest" description="Disordered" evidence="1">
    <location>
        <begin position="1605"/>
        <end position="1634"/>
    </location>
</feature>
<dbReference type="Gene3D" id="1.25.10.10">
    <property type="entry name" value="Leucine-rich Repeat Variant"/>
    <property type="match status" value="2"/>
</dbReference>
<evidence type="ECO:0000256" key="1">
    <source>
        <dbReference type="SAM" id="MobiDB-lite"/>
    </source>
</evidence>
<feature type="compositionally biased region" description="Basic and acidic residues" evidence="1">
    <location>
        <begin position="1661"/>
        <end position="1671"/>
    </location>
</feature>
<accession>A0AA85K2T2</accession>
<feature type="region of interest" description="Disordered" evidence="1">
    <location>
        <begin position="1369"/>
        <end position="1389"/>
    </location>
</feature>
<evidence type="ECO:0008006" key="4">
    <source>
        <dbReference type="Google" id="ProtNLM"/>
    </source>
</evidence>
<feature type="region of interest" description="Disordered" evidence="1">
    <location>
        <begin position="970"/>
        <end position="994"/>
    </location>
</feature>
<reference evidence="2" key="1">
    <citation type="submission" date="2022-06" db="EMBL/GenBank/DDBJ databases">
        <authorList>
            <person name="Berger JAMES D."/>
            <person name="Berger JAMES D."/>
        </authorList>
    </citation>
    <scope>NUCLEOTIDE SEQUENCE [LARGE SCALE GENOMIC DNA]</scope>
</reference>
<feature type="compositionally biased region" description="Acidic residues" evidence="1">
    <location>
        <begin position="1156"/>
        <end position="1176"/>
    </location>
</feature>
<keyword evidence="2" id="KW-1185">Reference proteome</keyword>
<feature type="compositionally biased region" description="Acidic residues" evidence="1">
    <location>
        <begin position="840"/>
        <end position="850"/>
    </location>
</feature>
<feature type="region of interest" description="Disordered" evidence="1">
    <location>
        <begin position="1661"/>
        <end position="1778"/>
    </location>
</feature>
<dbReference type="GO" id="GO:0005929">
    <property type="term" value="C:cilium"/>
    <property type="evidence" value="ECO:0007669"/>
    <property type="project" value="TreeGrafter"/>
</dbReference>
<dbReference type="PANTHER" id="PTHR21567:SF87">
    <property type="entry name" value="CRESCERIN-LIKE PROTEIN CHE-12"/>
    <property type="match status" value="1"/>
</dbReference>
<feature type="compositionally biased region" description="Low complexity" evidence="1">
    <location>
        <begin position="1714"/>
        <end position="1728"/>
    </location>
</feature>
<dbReference type="Proteomes" id="UP000050795">
    <property type="component" value="Unassembled WGS sequence"/>
</dbReference>
<feature type="compositionally biased region" description="Polar residues" evidence="1">
    <location>
        <begin position="970"/>
        <end position="983"/>
    </location>
</feature>
<dbReference type="GO" id="GO:0005881">
    <property type="term" value="C:cytoplasmic microtubule"/>
    <property type="evidence" value="ECO:0007669"/>
    <property type="project" value="TreeGrafter"/>
</dbReference>
<dbReference type="GO" id="GO:0000226">
    <property type="term" value="P:microtubule cytoskeleton organization"/>
    <property type="evidence" value="ECO:0007669"/>
    <property type="project" value="TreeGrafter"/>
</dbReference>
<dbReference type="InterPro" id="IPR016024">
    <property type="entry name" value="ARM-type_fold"/>
</dbReference>
<feature type="compositionally biased region" description="Low complexity" evidence="1">
    <location>
        <begin position="877"/>
        <end position="889"/>
    </location>
</feature>
<feature type="region of interest" description="Disordered" evidence="1">
    <location>
        <begin position="804"/>
        <end position="913"/>
    </location>
</feature>
<feature type="compositionally biased region" description="Polar residues" evidence="1">
    <location>
        <begin position="1614"/>
        <end position="1634"/>
    </location>
</feature>
<feature type="compositionally biased region" description="Polar residues" evidence="1">
    <location>
        <begin position="1443"/>
        <end position="1472"/>
    </location>
</feature>
<reference evidence="3" key="2">
    <citation type="submission" date="2023-11" db="UniProtKB">
        <authorList>
            <consortium name="WormBaseParasite"/>
        </authorList>
    </citation>
    <scope>IDENTIFICATION</scope>
</reference>
<proteinExistence type="predicted"/>
<feature type="compositionally biased region" description="Low complexity" evidence="1">
    <location>
        <begin position="1681"/>
        <end position="1700"/>
    </location>
</feature>
<feature type="compositionally biased region" description="Polar residues" evidence="1">
    <location>
        <begin position="809"/>
        <end position="836"/>
    </location>
</feature>
<dbReference type="SUPFAM" id="SSF48371">
    <property type="entry name" value="ARM repeat"/>
    <property type="match status" value="1"/>
</dbReference>
<name>A0AA85K2T2_TRIRE</name>
<dbReference type="PANTHER" id="PTHR21567">
    <property type="entry name" value="CLASP"/>
    <property type="match status" value="1"/>
</dbReference>
<feature type="compositionally biased region" description="Low complexity" evidence="1">
    <location>
        <begin position="1473"/>
        <end position="1487"/>
    </location>
</feature>
<protein>
    <recommendedName>
        <fullName evidence="4">TOG domain-containing protein</fullName>
    </recommendedName>
</protein>
<feature type="compositionally biased region" description="Low complexity" evidence="1">
    <location>
        <begin position="896"/>
        <end position="913"/>
    </location>
</feature>
<feature type="region of interest" description="Disordered" evidence="1">
    <location>
        <begin position="930"/>
        <end position="957"/>
    </location>
</feature>
<sequence>MTTVDHLSNTECTGLGEKYYDCNNASHTCVFTNYLNVCWTKPDSVLCALNKIETALNSLLSHKDICNDICSCITANIERLISALVFSLSSEDILCRRSATQNLRLILRVALFSLKLSRLDGCVNSLIRHGLSLAIHSSVRLSLCAALPQIFTADLFHSYNRENIAQDFEPLLRSLVDCFISSLGNKSAYKYAFVSLLKMFGEDFCAFLHDTWQCKTADGVLSSAHLKLFHRWSNGILLTNKENNVGQNSIHHSIYPLENSENLFQISSLKSSAPTSMTSSDCIQTGACIIRYEDVCQLLSKSTFIQLVGHFKRVNNKPEKDAHVIHQAAEEILKTVVSRINASSRRGTIFEYFFLEKSSKRELSQNRPLICLMELLKVFIRTSNLNVILCSLEVATLLTHSLQCAGSESDSELMNRDFTFSFSDSEWFTRQLLSIICFALSDSNLVVRVAGTKLSLAAGSLPFSAMIIVRELAGGVLTYHDEYNTEEPKNEIEFTNYEFPVSKIDLLHKEAVDLITTLLLTFPSSEFDLAEVCKLVILPGLTDLKLQVRIATLDCIAVAAHLLGAGNLDCLLAAVSRADNFLLKTAGNFLQSSYLEKDESQSTPKYSTLLEAVQRRLAKRQLPQLDSHSRVLRTSNNRVPGASILANTLGLSPNQGIDHTQLKLCIPTSGSVTPATPGTVTSGFKSSRLSASANQLDILSNFSTVQKVKYNYRRRPSAGLTRRQNQLPWDPRTSIDLSSSYPGKISSRLIRRYSNCNLFNTTDNTATTTSTTTTTTTNTITAITTTTTSSTEVNHNSNYLRKTIENNDVLPTSNNSVVHDSTTNKHYNYDKYTNNHIADDSSDNNDDDYPMDTKSSTTHRSTIINGKHADPQKTTNQPQEQQPQQQQQENSNRPVNPTSNSHFFNNNNNIKSDFMNLSSTKRYSSKTQFSEFGSQSLPASGRLSPTLKSISDQSTFEQSRLFPLRSSLNMAKSTSNSDEPSSFTTPRRRPRLAPIRHPFSGNQVDHSTPWTAQDQSVQNSNLISTSLPSSLLPTRATLGRQSGRSRPTLNQVFNTTTTTTNSATKEDYSERNRYVYNTITPNSVLTTDFTYHSSSRTSPNNRNVTLHNRNIKSDRTASYNKLDYCTTTRTQTDSDPFHDYYYDDYDDNDVEEEIYDEDYESDEEYTDTGGGGDDDETTRTIDNGKFSQRNRSTKPSCSLPASALPLKLDNNDTVLSNTTSSCEMPEVSSIRSAASHRRAMRLFEEAENPITNSTTPISSLKVTKVSPTSLSNTCIHTSSTDINHANSNLSGPVLTPAVVPAMPLQRLIPGKASAKRRGNLPINDSVDNVYKLGGGSGDFNTIGGENISPKTPTNCNKSEIDRKHSQVLQEQQLTKYSSPSSSTTVSSKYNPYVGASFRENRDYAGLVIGRATGSPLPTTTTTTSGDMHQQYQSIERRPLKGQHNIQSTIPNPSGSLNHLPSTDTTSQAPAGNTNSTATPSSTTTTTTSFNVVGRSLFDQPLMTSGKSHIPQSSSSPSINKVITGNNINSSGRQTPGNFKHAEHNQIDHNVYHISKDNELEGSNVLLGIGINEATYVTSAPNVNDGDSKGTQETCVSHSFRQRILQKKSKKLQNLRDNSTLPSKQQTPNTSPLTLHQLEINQNKTNPETTECTFNVDNEKSFSRLDSNEHPPSHSTWPPPSSNNSSSSITTGGSGVSIASSTRRRLPAENSLSRGSLNNTLVNNSGNSNDPMHPMSHSTDTSVNSGDTSMKLSDYDKNPLPDKPLLKGGKSVGSLSGTPPTLPSALNLVSSDDWEDKVSGLELLAQIFTEQSIHLVQTTQTGSASAGSSRQPATNLSTSAPTLVITSETLSQTVQAVITECRNLRSQVSRQAVQTMGSLFQGLNRAMDPHVDVCIRVLLSKCGEAAAAFLRDEVSVIMDEVVQYASPSRTLQALIQHGLGHKNPAVRLQTALLVSRIVEN</sequence>